<feature type="compositionally biased region" description="Low complexity" evidence="1">
    <location>
        <begin position="9"/>
        <end position="20"/>
    </location>
</feature>
<feature type="compositionally biased region" description="Gly residues" evidence="1">
    <location>
        <begin position="40"/>
        <end position="49"/>
    </location>
</feature>
<protein>
    <submittedName>
        <fullName evidence="2">Uncharacterized protein</fullName>
    </submittedName>
</protein>
<accession>A0ABN9V852</accession>
<feature type="region of interest" description="Disordered" evidence="1">
    <location>
        <begin position="1"/>
        <end position="59"/>
    </location>
</feature>
<evidence type="ECO:0000313" key="2">
    <source>
        <dbReference type="EMBL" id="CAK0868314.1"/>
    </source>
</evidence>
<name>A0ABN9V852_9DINO</name>
<proteinExistence type="predicted"/>
<gene>
    <name evidence="2" type="ORF">PCOR1329_LOCUS55008</name>
</gene>
<reference evidence="2" key="1">
    <citation type="submission" date="2023-10" db="EMBL/GenBank/DDBJ databases">
        <authorList>
            <person name="Chen Y."/>
            <person name="Shah S."/>
            <person name="Dougan E. K."/>
            <person name="Thang M."/>
            <person name="Chan C."/>
        </authorList>
    </citation>
    <scope>NUCLEOTIDE SEQUENCE [LARGE SCALE GENOMIC DNA]</scope>
</reference>
<comment type="caution">
    <text evidence="2">The sequence shown here is derived from an EMBL/GenBank/DDBJ whole genome shotgun (WGS) entry which is preliminary data.</text>
</comment>
<dbReference type="Proteomes" id="UP001189429">
    <property type="component" value="Unassembled WGS sequence"/>
</dbReference>
<evidence type="ECO:0000313" key="3">
    <source>
        <dbReference type="Proteomes" id="UP001189429"/>
    </source>
</evidence>
<sequence>MLPGAAATPQEGPERAAAAGRPGGSGPRRGARAGRQVGQLGAGSQGQGDGALKPPPSTQCPSVVGEEVLFLFLSLHGAGGDPVYFQRLPTSMLLPTFSDRRRGRCAHSREARGARNALRGVPPRGLRVRGTSSALAAARLPASPASAAVMGREPPAADPGHLRAAALRAAERAFLSVLGGRPQVSGPSSFAARFLSC</sequence>
<evidence type="ECO:0000256" key="1">
    <source>
        <dbReference type="SAM" id="MobiDB-lite"/>
    </source>
</evidence>
<organism evidence="2 3">
    <name type="scientific">Prorocentrum cordatum</name>
    <dbReference type="NCBI Taxonomy" id="2364126"/>
    <lineage>
        <taxon>Eukaryota</taxon>
        <taxon>Sar</taxon>
        <taxon>Alveolata</taxon>
        <taxon>Dinophyceae</taxon>
        <taxon>Prorocentrales</taxon>
        <taxon>Prorocentraceae</taxon>
        <taxon>Prorocentrum</taxon>
    </lineage>
</organism>
<keyword evidence="3" id="KW-1185">Reference proteome</keyword>
<dbReference type="EMBL" id="CAUYUJ010016732">
    <property type="protein sequence ID" value="CAK0868314.1"/>
    <property type="molecule type" value="Genomic_DNA"/>
</dbReference>